<keyword evidence="2" id="KW-1185">Reference proteome</keyword>
<feature type="signal peptide" evidence="1">
    <location>
        <begin position="1"/>
        <end position="19"/>
    </location>
</feature>
<proteinExistence type="predicted"/>
<dbReference type="RefSeq" id="XP_016926761.1">
    <property type="nucleotide sequence ID" value="XM_017071272.4"/>
</dbReference>
<gene>
    <name evidence="3" type="primary">Mst57Db</name>
</gene>
<name>A0AB39Z1W9_DROSZ</name>
<dbReference type="Proteomes" id="UP001652628">
    <property type="component" value="Chromosome 3"/>
</dbReference>
<keyword evidence="1" id="KW-0732">Signal</keyword>
<organism evidence="2 3">
    <name type="scientific">Drosophila suzukii</name>
    <name type="common">Spotted-wing drosophila fruit fly</name>
    <dbReference type="NCBI Taxonomy" id="28584"/>
    <lineage>
        <taxon>Eukaryota</taxon>
        <taxon>Metazoa</taxon>
        <taxon>Ecdysozoa</taxon>
        <taxon>Arthropoda</taxon>
        <taxon>Hexapoda</taxon>
        <taxon>Insecta</taxon>
        <taxon>Pterygota</taxon>
        <taxon>Neoptera</taxon>
        <taxon>Endopterygota</taxon>
        <taxon>Diptera</taxon>
        <taxon>Brachycera</taxon>
        <taxon>Muscomorpha</taxon>
        <taxon>Ephydroidea</taxon>
        <taxon>Drosophilidae</taxon>
        <taxon>Drosophila</taxon>
        <taxon>Sophophora</taxon>
    </lineage>
</organism>
<accession>A0AB39Z1W9</accession>
<feature type="chain" id="PRO_5044272712" evidence="1">
    <location>
        <begin position="20"/>
        <end position="34"/>
    </location>
</feature>
<evidence type="ECO:0000313" key="2">
    <source>
        <dbReference type="Proteomes" id="UP001652628"/>
    </source>
</evidence>
<evidence type="ECO:0000256" key="1">
    <source>
        <dbReference type="SAM" id="SignalP"/>
    </source>
</evidence>
<evidence type="ECO:0000313" key="3">
    <source>
        <dbReference type="RefSeq" id="XP_016926761.1"/>
    </source>
</evidence>
<sequence length="34" mass="3820">MKYFTALISLFIAVSLALAQENEANENKNVIHIN</sequence>
<dbReference type="AlphaFoldDB" id="A0AB39Z1W9"/>
<reference evidence="3" key="1">
    <citation type="submission" date="2025-08" db="UniProtKB">
        <authorList>
            <consortium name="RefSeq"/>
        </authorList>
    </citation>
    <scope>IDENTIFICATION</scope>
</reference>
<protein>
    <submittedName>
        <fullName evidence="3">Accessory gland-specific peptide 57Db</fullName>
    </submittedName>
</protein>